<dbReference type="InParanoid" id="A0A165HFG1"/>
<feature type="transmembrane region" description="Helical" evidence="6">
    <location>
        <begin position="20"/>
        <end position="38"/>
    </location>
</feature>
<dbReference type="FunCoup" id="A0A165HFG1">
    <property type="interactions" value="72"/>
</dbReference>
<feature type="transmembrane region" description="Helical" evidence="6">
    <location>
        <begin position="111"/>
        <end position="132"/>
    </location>
</feature>
<dbReference type="SUPFAM" id="SSF103473">
    <property type="entry name" value="MFS general substrate transporter"/>
    <property type="match status" value="1"/>
</dbReference>
<dbReference type="PANTHER" id="PTHR21576">
    <property type="entry name" value="UNCHARACTERIZED NODULIN-LIKE PROTEIN"/>
    <property type="match status" value="1"/>
</dbReference>
<evidence type="ECO:0000256" key="2">
    <source>
        <dbReference type="ARBA" id="ARBA00022692"/>
    </source>
</evidence>
<keyword evidence="8" id="KW-1185">Reference proteome</keyword>
<evidence type="ECO:0000256" key="5">
    <source>
        <dbReference type="SAM" id="MobiDB-lite"/>
    </source>
</evidence>
<dbReference type="Gene3D" id="1.20.1250.20">
    <property type="entry name" value="MFS general substrate transporter like domains"/>
    <property type="match status" value="1"/>
</dbReference>
<organism evidence="7 8">
    <name type="scientific">Xylona heveae (strain CBS 132557 / TC161)</name>
    <dbReference type="NCBI Taxonomy" id="1328760"/>
    <lineage>
        <taxon>Eukaryota</taxon>
        <taxon>Fungi</taxon>
        <taxon>Dikarya</taxon>
        <taxon>Ascomycota</taxon>
        <taxon>Pezizomycotina</taxon>
        <taxon>Xylonomycetes</taxon>
        <taxon>Xylonales</taxon>
        <taxon>Xylonaceae</taxon>
        <taxon>Xylona</taxon>
    </lineage>
</organism>
<dbReference type="AlphaFoldDB" id="A0A165HFG1"/>
<feature type="transmembrane region" description="Helical" evidence="6">
    <location>
        <begin position="85"/>
        <end position="105"/>
    </location>
</feature>
<name>A0A165HFG1_XYLHT</name>
<evidence type="ECO:0000256" key="1">
    <source>
        <dbReference type="ARBA" id="ARBA00004141"/>
    </source>
</evidence>
<evidence type="ECO:0000256" key="3">
    <source>
        <dbReference type="ARBA" id="ARBA00022989"/>
    </source>
</evidence>
<dbReference type="InterPro" id="IPR011701">
    <property type="entry name" value="MFS"/>
</dbReference>
<comment type="subcellular location">
    <subcellularLocation>
        <location evidence="1">Membrane</location>
        <topology evidence="1">Multi-pass membrane protein</topology>
    </subcellularLocation>
</comment>
<dbReference type="Proteomes" id="UP000076632">
    <property type="component" value="Unassembled WGS sequence"/>
</dbReference>
<accession>A0A165HFG1</accession>
<dbReference type="GO" id="GO:0022857">
    <property type="term" value="F:transmembrane transporter activity"/>
    <property type="evidence" value="ECO:0007669"/>
    <property type="project" value="InterPro"/>
</dbReference>
<evidence type="ECO:0000313" key="8">
    <source>
        <dbReference type="Proteomes" id="UP000076632"/>
    </source>
</evidence>
<sequence>MSNTSFPDASDSTHRTTRIVSVIAATAVALACGTNYVYSAWAPQFAERMKLSSTQSNLIGSAGNLGMYGFGIPVGLLVDRKGPRPGVILGSLLLLVGYLPMHLAYDAGPGSISVAALCFFSLLTGCGSCSAFSGAIKSSALNWPHHRGTATAFPLSAFGLSAIFFSTISSLIFSDNTSGFLLLLSIGTFGLTLVSVFFLRIVPQTGAYTRIPAHERRNSDPHRAHRRKSEQGHYQNNAEEPDEISSLLSTSPDPEQSATDLPRAKIDEGHNHHLDIRGLVLLSKPDFWQLFSLLGLLTGVGLMTINNIGSDARALWIHYDDSVPREFIQNRQVVHVCVLSAMNFLGRLSSGIGSDLIVKRMGMSRFWCVIAASTVFCVAQLSATQINNPHSLFVVSGLTGLGYGFLFGVYPALVSEKFGVHGLSQNWGCMIFAPVISAELFNLIYGAVYDKHSVVLPDGERQCQEGLACYREAYWVTLGASVLGLCISFWCVYHERAEQKKLARREGLEAGHES</sequence>
<keyword evidence="2 6" id="KW-0812">Transmembrane</keyword>
<feature type="region of interest" description="Disordered" evidence="5">
    <location>
        <begin position="212"/>
        <end position="260"/>
    </location>
</feature>
<dbReference type="PANTHER" id="PTHR21576:SF158">
    <property type="entry name" value="RIBOSOMAL RNA-PROCESSING PROTEIN 12-LIKE CONSERVED DOMAIN-CONTAINING PROTEIN"/>
    <property type="match status" value="1"/>
</dbReference>
<feature type="compositionally biased region" description="Polar residues" evidence="5">
    <location>
        <begin position="246"/>
        <end position="259"/>
    </location>
</feature>
<gene>
    <name evidence="7" type="ORF">L228DRAFT_260258</name>
</gene>
<dbReference type="EMBL" id="KV407457">
    <property type="protein sequence ID" value="KZF23431.1"/>
    <property type="molecule type" value="Genomic_DNA"/>
</dbReference>
<evidence type="ECO:0000256" key="6">
    <source>
        <dbReference type="SAM" id="Phobius"/>
    </source>
</evidence>
<reference evidence="7 8" key="1">
    <citation type="journal article" date="2016" name="Fungal Biol.">
        <title>The genome of Xylona heveae provides a window into fungal endophytism.</title>
        <authorList>
            <person name="Gazis R."/>
            <person name="Kuo A."/>
            <person name="Riley R."/>
            <person name="LaButti K."/>
            <person name="Lipzen A."/>
            <person name="Lin J."/>
            <person name="Amirebrahimi M."/>
            <person name="Hesse C.N."/>
            <person name="Spatafora J.W."/>
            <person name="Henrissat B."/>
            <person name="Hainaut M."/>
            <person name="Grigoriev I.V."/>
            <person name="Hibbett D.S."/>
        </authorList>
    </citation>
    <scope>NUCLEOTIDE SEQUENCE [LARGE SCALE GENOMIC DNA]</scope>
    <source>
        <strain evidence="7 8">TC161</strain>
    </source>
</reference>
<dbReference type="Pfam" id="PF07690">
    <property type="entry name" value="MFS_1"/>
    <property type="match status" value="1"/>
</dbReference>
<feature type="transmembrane region" description="Helical" evidence="6">
    <location>
        <begin position="179"/>
        <end position="202"/>
    </location>
</feature>
<dbReference type="OMA" id="PDGLGCY"/>
<feature type="transmembrane region" description="Helical" evidence="6">
    <location>
        <begin position="426"/>
        <end position="448"/>
    </location>
</feature>
<dbReference type="RefSeq" id="XP_018188986.1">
    <property type="nucleotide sequence ID" value="XM_018334246.1"/>
</dbReference>
<keyword evidence="4 6" id="KW-0472">Membrane</keyword>
<dbReference type="OrthoDB" id="410267at2759"/>
<dbReference type="STRING" id="1328760.A0A165HFG1"/>
<evidence type="ECO:0000313" key="7">
    <source>
        <dbReference type="EMBL" id="KZF23431.1"/>
    </source>
</evidence>
<dbReference type="GeneID" id="28899383"/>
<feature type="compositionally biased region" description="Basic and acidic residues" evidence="5">
    <location>
        <begin position="212"/>
        <end position="222"/>
    </location>
</feature>
<dbReference type="InterPro" id="IPR036259">
    <property type="entry name" value="MFS_trans_sf"/>
</dbReference>
<feature type="transmembrane region" description="Helical" evidence="6">
    <location>
        <begin position="58"/>
        <end position="78"/>
    </location>
</feature>
<dbReference type="GO" id="GO:0000329">
    <property type="term" value="C:fungal-type vacuole membrane"/>
    <property type="evidence" value="ECO:0007669"/>
    <property type="project" value="TreeGrafter"/>
</dbReference>
<proteinExistence type="predicted"/>
<keyword evidence="3 6" id="KW-1133">Transmembrane helix</keyword>
<feature type="transmembrane region" description="Helical" evidence="6">
    <location>
        <begin position="392"/>
        <end position="414"/>
    </location>
</feature>
<evidence type="ECO:0000256" key="4">
    <source>
        <dbReference type="ARBA" id="ARBA00023136"/>
    </source>
</evidence>
<feature type="transmembrane region" description="Helical" evidence="6">
    <location>
        <begin position="287"/>
        <end position="308"/>
    </location>
</feature>
<feature type="transmembrane region" description="Helical" evidence="6">
    <location>
        <begin position="152"/>
        <end position="173"/>
    </location>
</feature>
<feature type="transmembrane region" description="Helical" evidence="6">
    <location>
        <begin position="366"/>
        <end position="386"/>
    </location>
</feature>
<protein>
    <submittedName>
        <fullName evidence="7">MFS transporter</fullName>
    </submittedName>
</protein>
<feature type="transmembrane region" description="Helical" evidence="6">
    <location>
        <begin position="474"/>
        <end position="493"/>
    </location>
</feature>